<reference evidence="2 3" key="1">
    <citation type="submission" date="2016-04" db="EMBL/GenBank/DDBJ databases">
        <authorList>
            <person name="Evans L.H."/>
            <person name="Alamgir A."/>
            <person name="Owens N."/>
            <person name="Weber N.D."/>
            <person name="Virtaneva K."/>
            <person name="Barbian K."/>
            <person name="Babar A."/>
            <person name="Rosenke K."/>
        </authorList>
    </citation>
    <scope>NUCLEOTIDE SEQUENCE [LARGE SCALE GENOMIC DNA]</scope>
    <source>
        <strain evidence="2 3">IFM 0406</strain>
    </source>
</reference>
<keyword evidence="3" id="KW-1185">Reference proteome</keyword>
<dbReference type="Proteomes" id="UP000076512">
    <property type="component" value="Unassembled WGS sequence"/>
</dbReference>
<sequence length="59" mass="6708">MWLVIAIALVITCLLEIAYLAASLKWADRLWRWSRCSEGFTVMLALVWAVQLVAEGLSR</sequence>
<dbReference type="AlphaFoldDB" id="A0A164LCR4"/>
<accession>A0A164LCR4</accession>
<keyword evidence="1" id="KW-0812">Transmembrane</keyword>
<dbReference type="EMBL" id="LWGR01000009">
    <property type="protein sequence ID" value="KZM72263.1"/>
    <property type="molecule type" value="Genomic_DNA"/>
</dbReference>
<organism evidence="2 3">
    <name type="scientific">Nocardia terpenica</name>
    <dbReference type="NCBI Taxonomy" id="455432"/>
    <lineage>
        <taxon>Bacteria</taxon>
        <taxon>Bacillati</taxon>
        <taxon>Actinomycetota</taxon>
        <taxon>Actinomycetes</taxon>
        <taxon>Mycobacteriales</taxon>
        <taxon>Nocardiaceae</taxon>
        <taxon>Nocardia</taxon>
    </lineage>
</organism>
<name>A0A164LCR4_9NOCA</name>
<dbReference type="STRING" id="455432.AWN90_36930"/>
<gene>
    <name evidence="2" type="ORF">AWN90_36930</name>
</gene>
<proteinExistence type="predicted"/>
<evidence type="ECO:0000256" key="1">
    <source>
        <dbReference type="SAM" id="Phobius"/>
    </source>
</evidence>
<evidence type="ECO:0000313" key="3">
    <source>
        <dbReference type="Proteomes" id="UP000076512"/>
    </source>
</evidence>
<keyword evidence="1" id="KW-0472">Membrane</keyword>
<evidence type="ECO:0000313" key="2">
    <source>
        <dbReference type="EMBL" id="KZM72263.1"/>
    </source>
</evidence>
<feature type="transmembrane region" description="Helical" evidence="1">
    <location>
        <begin position="39"/>
        <end position="57"/>
    </location>
</feature>
<comment type="caution">
    <text evidence="2">The sequence shown here is derived from an EMBL/GenBank/DDBJ whole genome shotgun (WGS) entry which is preliminary data.</text>
</comment>
<keyword evidence="1" id="KW-1133">Transmembrane helix</keyword>
<protein>
    <submittedName>
        <fullName evidence="2">Uncharacterized protein</fullName>
    </submittedName>
</protein>